<keyword evidence="2" id="KW-1185">Reference proteome</keyword>
<protein>
    <recommendedName>
        <fullName evidence="3">Cilia- and flagella-associated protein 206</fullName>
    </recommendedName>
</protein>
<evidence type="ECO:0000313" key="1">
    <source>
        <dbReference type="EMBL" id="CAK0849331.1"/>
    </source>
</evidence>
<reference evidence="1" key="1">
    <citation type="submission" date="2023-10" db="EMBL/GenBank/DDBJ databases">
        <authorList>
            <person name="Chen Y."/>
            <person name="Shah S."/>
            <person name="Dougan E. K."/>
            <person name="Thang M."/>
            <person name="Chan C."/>
        </authorList>
    </citation>
    <scope>NUCLEOTIDE SEQUENCE [LARGE SCALE GENOMIC DNA]</scope>
</reference>
<evidence type="ECO:0008006" key="3">
    <source>
        <dbReference type="Google" id="ProtNLM"/>
    </source>
</evidence>
<name>A0ABN9TSZ7_9DINO</name>
<gene>
    <name evidence="1" type="ORF">PCOR1329_LOCUS42045</name>
</gene>
<proteinExistence type="predicted"/>
<accession>A0ABN9TSZ7</accession>
<organism evidence="1 2">
    <name type="scientific">Prorocentrum cordatum</name>
    <dbReference type="NCBI Taxonomy" id="2364126"/>
    <lineage>
        <taxon>Eukaryota</taxon>
        <taxon>Sar</taxon>
        <taxon>Alveolata</taxon>
        <taxon>Dinophyceae</taxon>
        <taxon>Prorocentrales</taxon>
        <taxon>Prorocentraceae</taxon>
        <taxon>Prorocentrum</taxon>
    </lineage>
</organism>
<dbReference type="EMBL" id="CAUYUJ010015052">
    <property type="protein sequence ID" value="CAK0849331.1"/>
    <property type="molecule type" value="Genomic_DNA"/>
</dbReference>
<dbReference type="Proteomes" id="UP001189429">
    <property type="component" value="Unassembled WGS sequence"/>
</dbReference>
<comment type="caution">
    <text evidence="1">The sequence shown here is derived from an EMBL/GenBank/DDBJ whole genome shotgun (WGS) entry which is preliminary data.</text>
</comment>
<sequence>MVFGDHLVKWIGAGEEKEPLVLEFAHAVIEVLVDAQRAVGVLRYISDQNISHNTDIALFGDVKAMEQAAHQTTKRGNLMTSVAIAIGDNAWWKARLMTAARKNDQMKTHAPKVSQFLRDFQKHEAPTPTKAFLALAKSAVGELPFLRAALAPGAADELESVAMNKLAHAVQHWTRGGAGQPEGGAISEEELELMSAYKALLAEAADSCPSFENLMQEMRDIGKIIGDADSRAKVHAVKKVITKANAGESIDVTELLDMAQGIDSDALAEADHAEMAGYFASHVKMLAERDFTPASNRSPTDSSMEFEGVLVGFMRKDLSKKAEVVLSTSRALMKLQRETAMLNVTVVDDCDGDSGSTSEKQASAVKRELAKVTKMLKMKFDDEVISSGEVASIFQDRATSIVDVSTGLCMRVTQACLKRREFVLAGARLKAQSLSVDNSDLMGWVERDKLTWEDLKAKAQELLDGASVDGIFNALGNIEQAQTAVTEYAEDMALKPDADLIGTTPDLTKKVAIVGCEIQLMQAFCDTRCKDKVWLRGQCVAVQKELAKWKVLPVDMDDVILAKYRAALKLQAI</sequence>
<evidence type="ECO:0000313" key="2">
    <source>
        <dbReference type="Proteomes" id="UP001189429"/>
    </source>
</evidence>